<evidence type="ECO:0000313" key="2">
    <source>
        <dbReference type="EMBL" id="EKT4443083.1"/>
    </source>
</evidence>
<dbReference type="AlphaFoldDB" id="A0AAI9CE46"/>
<organism evidence="2 3">
    <name type="scientific">Stenotrophomonas maltophilia</name>
    <name type="common">Pseudomonas maltophilia</name>
    <name type="synonym">Xanthomonas maltophilia</name>
    <dbReference type="NCBI Taxonomy" id="40324"/>
    <lineage>
        <taxon>Bacteria</taxon>
        <taxon>Pseudomonadati</taxon>
        <taxon>Pseudomonadota</taxon>
        <taxon>Gammaproteobacteria</taxon>
        <taxon>Lysobacterales</taxon>
        <taxon>Lysobacteraceae</taxon>
        <taxon>Stenotrophomonas</taxon>
        <taxon>Stenotrophomonas maltophilia group</taxon>
    </lineage>
</organism>
<dbReference type="EMBL" id="ABLOMU010000065">
    <property type="protein sequence ID" value="EKT4443083.1"/>
    <property type="molecule type" value="Genomic_DNA"/>
</dbReference>
<comment type="caution">
    <text evidence="2">The sequence shown here is derived from an EMBL/GenBank/DDBJ whole genome shotgun (WGS) entry which is preliminary data.</text>
</comment>
<feature type="chain" id="PRO_5042578871" evidence="1">
    <location>
        <begin position="29"/>
        <end position="151"/>
    </location>
</feature>
<proteinExistence type="predicted"/>
<sequence length="151" mass="15892">MEMPVRFSRLSKLSVAAALLVVPALSFACCPGGGQGVPLATAGLGESQPAALDLSSDPAWLVYAFERDGVSYYQVNDLTGQVNLIVANIESTFWALPAGKTVARVSLPSKPLAIPKNARRSVVFRGPDFSLVVYGEGPGAVWSVERGVSNK</sequence>
<protein>
    <submittedName>
        <fullName evidence="2">Uncharacterized protein</fullName>
    </submittedName>
</protein>
<evidence type="ECO:0000256" key="1">
    <source>
        <dbReference type="SAM" id="SignalP"/>
    </source>
</evidence>
<name>A0AAI9CE46_STEMA</name>
<evidence type="ECO:0000313" key="3">
    <source>
        <dbReference type="Proteomes" id="UP001214521"/>
    </source>
</evidence>
<keyword evidence="1" id="KW-0732">Signal</keyword>
<accession>A0AAI9CE46</accession>
<feature type="signal peptide" evidence="1">
    <location>
        <begin position="1"/>
        <end position="28"/>
    </location>
</feature>
<dbReference type="PROSITE" id="PS51257">
    <property type="entry name" value="PROKAR_LIPOPROTEIN"/>
    <property type="match status" value="1"/>
</dbReference>
<reference evidence="2" key="1">
    <citation type="submission" date="2022-07" db="EMBL/GenBank/DDBJ databases">
        <authorList>
            <consortium name="Clinical and Environmental Microbiology Branch: Whole genome sequencing antimicrobial resistance pathogens in the healthcare setting"/>
        </authorList>
    </citation>
    <scope>NUCLEOTIDE SEQUENCE</scope>
    <source>
        <strain evidence="2">Stenotrophomonas_maltophilia_2021CK-00905</strain>
    </source>
</reference>
<dbReference type="Proteomes" id="UP001214521">
    <property type="component" value="Unassembled WGS sequence"/>
</dbReference>
<gene>
    <name evidence="2" type="ORF">QEK83_003778</name>
</gene>